<reference evidence="1 2" key="1">
    <citation type="submission" date="2020-11" db="EMBL/GenBank/DDBJ databases">
        <title>The genome sequence of Novosphingobium sp. 1Y9A.</title>
        <authorList>
            <person name="Liu Y."/>
        </authorList>
    </citation>
    <scope>NUCLEOTIDE SEQUENCE [LARGE SCALE GENOMIC DNA]</scope>
    <source>
        <strain evidence="1 2">1Y9A</strain>
    </source>
</reference>
<gene>
    <name evidence="1" type="ORF">I2488_17280</name>
</gene>
<protein>
    <submittedName>
        <fullName evidence="1">DUF3800 domain-containing protein</fullName>
    </submittedName>
</protein>
<name>A0ABS0HKI4_9SPHN</name>
<dbReference type="RefSeq" id="WP_196277045.1">
    <property type="nucleotide sequence ID" value="NZ_JADQDC010000015.1"/>
</dbReference>
<evidence type="ECO:0000313" key="2">
    <source>
        <dbReference type="Proteomes" id="UP000600799"/>
    </source>
</evidence>
<keyword evidence="2" id="KW-1185">Reference proteome</keyword>
<proteinExistence type="predicted"/>
<accession>A0ABS0HKI4</accession>
<evidence type="ECO:0000313" key="1">
    <source>
        <dbReference type="EMBL" id="MBF9152757.1"/>
    </source>
</evidence>
<dbReference type="Proteomes" id="UP000600799">
    <property type="component" value="Unassembled WGS sequence"/>
</dbReference>
<comment type="caution">
    <text evidence="1">The sequence shown here is derived from an EMBL/GenBank/DDBJ whole genome shotgun (WGS) entry which is preliminary data.</text>
</comment>
<dbReference type="EMBL" id="JADQDC010000015">
    <property type="protein sequence ID" value="MBF9152757.1"/>
    <property type="molecule type" value="Genomic_DNA"/>
</dbReference>
<organism evidence="1 2">
    <name type="scientific">Novosphingobium jiangmenense</name>
    <dbReference type="NCBI Taxonomy" id="2791981"/>
    <lineage>
        <taxon>Bacteria</taxon>
        <taxon>Pseudomonadati</taxon>
        <taxon>Pseudomonadota</taxon>
        <taxon>Alphaproteobacteria</taxon>
        <taxon>Sphingomonadales</taxon>
        <taxon>Sphingomonadaceae</taxon>
        <taxon>Novosphingobium</taxon>
    </lineage>
</organism>
<sequence>MAIIVSDPLQPPVTFFGDASSKGHDFMVAGGFAVSSHRIQEIEQKVATLRQLAGVSEFHWSEYSGGASRTGYEALVDYAFELVTNGNAAFHVIIAPFKGYRHKAKPGQNRDTSVNRMYFQLLLHRPARFYGKTRHIHVRLDGGSDSKDICEMRNELCAKAYHQYKTRPNCVRSLQSMPSHASGIIQMADVILGGIAAKRNGFVQKTEKGPLADHILKKSGHPAWHTDTHINARKLTVWNFSGS</sequence>
<dbReference type="Pfam" id="PF12686">
    <property type="entry name" value="DUF3800"/>
    <property type="match status" value="1"/>
</dbReference>
<dbReference type="InterPro" id="IPR024524">
    <property type="entry name" value="DUF3800"/>
</dbReference>